<dbReference type="Proteomes" id="UP000030701">
    <property type="component" value="Unassembled WGS sequence"/>
</dbReference>
<feature type="region of interest" description="Disordered" evidence="1">
    <location>
        <begin position="389"/>
        <end position="480"/>
    </location>
</feature>
<feature type="compositionally biased region" description="Basic and acidic residues" evidence="1">
    <location>
        <begin position="258"/>
        <end position="269"/>
    </location>
</feature>
<reference evidence="3" key="2">
    <citation type="submission" date="2012-05" db="EMBL/GenBank/DDBJ databases">
        <title>The Genome Annotation of Fusarium oxysporum Cotton.</title>
        <authorList>
            <consortium name="The Broad Institute Genomics Platform"/>
            <person name="Ma L.-J."/>
            <person name="Corby-Kistler H."/>
            <person name="Broz K."/>
            <person name="Gale L.R."/>
            <person name="Jonkers W."/>
            <person name="O'Donnell K."/>
            <person name="Ploetz R."/>
            <person name="Steinberg C."/>
            <person name="Schwartz D.C."/>
            <person name="VanEtten H."/>
            <person name="Zhou S."/>
            <person name="Young S.K."/>
            <person name="Zeng Q."/>
            <person name="Gargeya S."/>
            <person name="Fitzgerald M."/>
            <person name="Abouelleil A."/>
            <person name="Alvarado L."/>
            <person name="Chapman S.B."/>
            <person name="Gainer-Dewar J."/>
            <person name="Goldberg J."/>
            <person name="Griggs A."/>
            <person name="Gujja S."/>
            <person name="Hansen M."/>
            <person name="Howarth C."/>
            <person name="Imamovic A."/>
            <person name="Ireland A."/>
            <person name="Larimer J."/>
            <person name="McCowan C."/>
            <person name="Murphy C."/>
            <person name="Pearson M."/>
            <person name="Poon T.W."/>
            <person name="Priest M."/>
            <person name="Roberts A."/>
            <person name="Saif S."/>
            <person name="Shea T."/>
            <person name="Sykes S."/>
            <person name="Wortman J."/>
            <person name="Nusbaum C."/>
            <person name="Birren B."/>
        </authorList>
    </citation>
    <scope>NUCLEOTIDE SEQUENCE</scope>
    <source>
        <strain evidence="3">25433</strain>
    </source>
</reference>
<proteinExistence type="predicted"/>
<protein>
    <submittedName>
        <fullName evidence="3">Uncharacterized protein</fullName>
    </submittedName>
</protein>
<dbReference type="HOGENOM" id="CLU_047428_0_0_1"/>
<feature type="compositionally biased region" description="Low complexity" evidence="1">
    <location>
        <begin position="285"/>
        <end position="303"/>
    </location>
</feature>
<dbReference type="EMBL" id="JH657947">
    <property type="protein sequence ID" value="EXM21282.1"/>
    <property type="molecule type" value="Genomic_DNA"/>
</dbReference>
<evidence type="ECO:0000256" key="2">
    <source>
        <dbReference type="SAM" id="SignalP"/>
    </source>
</evidence>
<sequence length="480" mass="53471">MHVLSLFMAALAPATLINSSPILGHHEQKNASIDHGNIVSHVRVKRDVPLTARDIEEADQHGVDLNKMYKHSILKHSDGSDYSIWVHSSFNPNFLADEESGNDVPDLGKRWDGFTGAYNRMPKQFKLDEDSNTCSWSDWVKRTDKHSAFAGGADAIIQWTRKNRGGWKLGPDDAYYSSDILVGGSNTGANMRFSVRKSQGRTVILGTKDVGSVTHDAFHKFRRKINGVWRMAGKGKMRCWTGDDGASLLRWEIDRSDRDVEAENTRPPKSDSYQPKSKEQAAPSYYPQMEQYQEPNPQQQQEYHSPPQHYYQPERYPQTEHHYHPQTVYYSNPVTQPKPPKYQQPYYPPEVAPQPKTVHHIHHMEATHRPRPVPPPVNHVYDHKVTLPTKTSANATTTTSTSHTPLPEDIPTTSAASAASATSTITSTTTSTTTSTAAIDPAGRISTGRGSSRILSITPSSSVSSPRSSGLQTSTRLRGL</sequence>
<reference evidence="3" key="1">
    <citation type="submission" date="2011-11" db="EMBL/GenBank/DDBJ databases">
        <title>The Genome Sequence of Fusarium oxysporum Cotton.</title>
        <authorList>
            <consortium name="The Broad Institute Genome Sequencing Platform"/>
            <person name="Ma L.-J."/>
            <person name="Gale L.R."/>
            <person name="Schwartz D.C."/>
            <person name="Zhou S."/>
            <person name="Corby-Kistler H."/>
            <person name="Young S.K."/>
            <person name="Zeng Q."/>
            <person name="Gargeya S."/>
            <person name="Fitzgerald M."/>
            <person name="Haas B."/>
            <person name="Abouelleil A."/>
            <person name="Alvarado L."/>
            <person name="Arachchi H.M."/>
            <person name="Berlin A."/>
            <person name="Brown A."/>
            <person name="Chapman S.B."/>
            <person name="Chen Z."/>
            <person name="Dunbar C."/>
            <person name="Freedman E."/>
            <person name="Gearin G."/>
            <person name="Goldberg J."/>
            <person name="Griggs A."/>
            <person name="Gujja S."/>
            <person name="Heiman D."/>
            <person name="Howarth C."/>
            <person name="Larson L."/>
            <person name="Lui A."/>
            <person name="MacDonald P.J.P."/>
            <person name="Montmayeur A."/>
            <person name="Murphy C."/>
            <person name="Neiman D."/>
            <person name="Pearson M."/>
            <person name="Priest M."/>
            <person name="Roberts A."/>
            <person name="Saif S."/>
            <person name="Shea T."/>
            <person name="Shenoy N."/>
            <person name="Sisk P."/>
            <person name="Stolte C."/>
            <person name="Sykes S."/>
            <person name="Wortman J."/>
            <person name="Nusbaum C."/>
            <person name="Birren B."/>
        </authorList>
    </citation>
    <scope>NUCLEOTIDE SEQUENCE [LARGE SCALE GENOMIC DNA]</scope>
    <source>
        <strain evidence="3">25433</strain>
    </source>
</reference>
<accession>X0LJD6</accession>
<dbReference type="AlphaFoldDB" id="X0LJD6"/>
<evidence type="ECO:0000313" key="3">
    <source>
        <dbReference type="EMBL" id="EXM21282.1"/>
    </source>
</evidence>
<organism evidence="3">
    <name type="scientific">Fusarium oxysporum f. sp. vasinfectum 25433</name>
    <dbReference type="NCBI Taxonomy" id="1089449"/>
    <lineage>
        <taxon>Eukaryota</taxon>
        <taxon>Fungi</taxon>
        <taxon>Dikarya</taxon>
        <taxon>Ascomycota</taxon>
        <taxon>Pezizomycotina</taxon>
        <taxon>Sordariomycetes</taxon>
        <taxon>Hypocreomycetidae</taxon>
        <taxon>Hypocreales</taxon>
        <taxon>Nectriaceae</taxon>
        <taxon>Fusarium</taxon>
        <taxon>Fusarium oxysporum species complex</taxon>
    </lineage>
</organism>
<keyword evidence="2" id="KW-0732">Signal</keyword>
<gene>
    <name evidence="3" type="ORF">FOTG_10807</name>
</gene>
<name>X0LJD6_FUSOX</name>
<feature type="compositionally biased region" description="Low complexity" evidence="1">
    <location>
        <begin position="389"/>
        <end position="439"/>
    </location>
</feature>
<feature type="chain" id="PRO_5004943294" evidence="2">
    <location>
        <begin position="20"/>
        <end position="480"/>
    </location>
</feature>
<feature type="region of interest" description="Disordered" evidence="1">
    <location>
        <begin position="258"/>
        <end position="313"/>
    </location>
</feature>
<feature type="compositionally biased region" description="Low complexity" evidence="1">
    <location>
        <begin position="450"/>
        <end position="471"/>
    </location>
</feature>
<evidence type="ECO:0000256" key="1">
    <source>
        <dbReference type="SAM" id="MobiDB-lite"/>
    </source>
</evidence>
<dbReference type="OrthoDB" id="4811040at2759"/>
<feature type="signal peptide" evidence="2">
    <location>
        <begin position="1"/>
        <end position="19"/>
    </location>
</feature>